<evidence type="ECO:0000313" key="3">
    <source>
        <dbReference type="Proteomes" id="UP000198372"/>
    </source>
</evidence>
<protein>
    <submittedName>
        <fullName evidence="2">BQ2448_4397 protein</fullName>
    </submittedName>
</protein>
<dbReference type="Proteomes" id="UP000198372">
    <property type="component" value="Unassembled WGS sequence"/>
</dbReference>
<dbReference type="OrthoDB" id="2521594at2759"/>
<keyword evidence="3" id="KW-1185">Reference proteome</keyword>
<evidence type="ECO:0000256" key="1">
    <source>
        <dbReference type="SAM" id="MobiDB-lite"/>
    </source>
</evidence>
<sequence length="345" mass="39458">MSFIQTKKKETELEGPPPLSVQVWNGKHFAVQAQLDHDNKPLRFIYRFRGRLSRSFISHSGTKVMEAVKFETFQQPSLPNPTSRPKYKPSRRLSALPPSLIAYLEREIQAPKAPKHSLRLSGIDVEDGKTLPVMYLSQLIAIGGVCWVYGGKLSRAPSRSQHKSSAAVPTEESNDPNPEPARKRKREIADVPLAEPQPTGSLRKPASRIKNSRIEYDQPVVLKLYERDDLESCIVESLFYENVFPLLSRKAWALLPRYYGTYRSTDGNTMMLVLGYGVRRILPQDLTDEIRHKIGAAFNVFDRHGNTHGDTEYQKVLIRDDESVCIIDWNHSRLDFDPRYMRDPV</sequence>
<dbReference type="AlphaFoldDB" id="A0A238FGC5"/>
<feature type="region of interest" description="Disordered" evidence="1">
    <location>
        <begin position="155"/>
        <end position="208"/>
    </location>
</feature>
<proteinExistence type="predicted"/>
<dbReference type="InterPro" id="IPR011009">
    <property type="entry name" value="Kinase-like_dom_sf"/>
</dbReference>
<gene>
    <name evidence="2" type="ORF">BQ2448_4397</name>
</gene>
<dbReference type="SUPFAM" id="SSF56112">
    <property type="entry name" value="Protein kinase-like (PK-like)"/>
    <property type="match status" value="1"/>
</dbReference>
<name>A0A238FGC5_9BASI</name>
<accession>A0A238FGC5</accession>
<organism evidence="2 3">
    <name type="scientific">Microbotryum intermedium</name>
    <dbReference type="NCBI Taxonomy" id="269621"/>
    <lineage>
        <taxon>Eukaryota</taxon>
        <taxon>Fungi</taxon>
        <taxon>Dikarya</taxon>
        <taxon>Basidiomycota</taxon>
        <taxon>Pucciniomycotina</taxon>
        <taxon>Microbotryomycetes</taxon>
        <taxon>Microbotryales</taxon>
        <taxon>Microbotryaceae</taxon>
        <taxon>Microbotryum</taxon>
    </lineage>
</organism>
<evidence type="ECO:0000313" key="2">
    <source>
        <dbReference type="EMBL" id="SCV72860.1"/>
    </source>
</evidence>
<dbReference type="EMBL" id="FMSP01000009">
    <property type="protein sequence ID" value="SCV72860.1"/>
    <property type="molecule type" value="Genomic_DNA"/>
</dbReference>
<reference evidence="3" key="1">
    <citation type="submission" date="2016-09" db="EMBL/GenBank/DDBJ databases">
        <authorList>
            <person name="Jeantristanb JTB J.-T."/>
            <person name="Ricardo R."/>
        </authorList>
    </citation>
    <scope>NUCLEOTIDE SEQUENCE [LARGE SCALE GENOMIC DNA]</scope>
</reference>